<evidence type="ECO:0000313" key="1">
    <source>
        <dbReference type="EMBL" id="BCQ32745.1"/>
    </source>
</evidence>
<organism evidence="1 2">
    <name type="scientific">Erwinia rhapontici</name>
    <name type="common">Pectobacterium rhapontici</name>
    <dbReference type="NCBI Taxonomy" id="55212"/>
    <lineage>
        <taxon>Bacteria</taxon>
        <taxon>Pseudomonadati</taxon>
        <taxon>Pseudomonadota</taxon>
        <taxon>Gammaproteobacteria</taxon>
        <taxon>Enterobacterales</taxon>
        <taxon>Erwiniaceae</taxon>
        <taxon>Erwinia</taxon>
    </lineage>
</organism>
<reference evidence="1 2" key="1">
    <citation type="submission" date="2021-01" db="EMBL/GenBank/DDBJ databases">
        <title>Complete genome sequence of Erwinia rhapontici MAFF 311153.</title>
        <authorList>
            <person name="Morohoshi T."/>
            <person name="Someya N."/>
        </authorList>
    </citation>
    <scope>NUCLEOTIDE SEQUENCE [LARGE SCALE GENOMIC DNA]</scope>
    <source>
        <strain evidence="1 2">MAFF 311153</strain>
    </source>
</reference>
<dbReference type="RefSeq" id="WP_171149449.1">
    <property type="nucleotide sequence ID" value="NZ_AP024329.1"/>
</dbReference>
<gene>
    <name evidence="1" type="ORF">ERHA53_00880</name>
</gene>
<name>A0ABM7MU87_ERWRD</name>
<accession>A0ABM7MU87</accession>
<sequence length="220" mass="25910">MKVLFVGSGLSAQQARSDKYHDHIKVCLNNAWRIYEGGEFDYWIHPNDFPKENFPSCVNYQHEIRHEEYSAVIHKGARRLGIQADTGFDIEINIGYTSFFQGLYWIMLGLSPERIGLLGFDHDYNKNKTDKWVADDKPNIQNFFNNKKEKTIKEWADNYFQGFEKDFFYGHGTPDPMRYGPEYIERKMVLAQENAKTLGISIVNYSERESPYKIFERHII</sequence>
<dbReference type="Proteomes" id="UP000677515">
    <property type="component" value="Chromosome"/>
</dbReference>
<dbReference type="EMBL" id="AP024329">
    <property type="protein sequence ID" value="BCQ32745.1"/>
    <property type="molecule type" value="Genomic_DNA"/>
</dbReference>
<keyword evidence="2" id="KW-1185">Reference proteome</keyword>
<protein>
    <submittedName>
        <fullName evidence="1">Uncharacterized protein</fullName>
    </submittedName>
</protein>
<proteinExistence type="predicted"/>
<evidence type="ECO:0000313" key="2">
    <source>
        <dbReference type="Proteomes" id="UP000677515"/>
    </source>
</evidence>